<comment type="caution">
    <text evidence="1">The sequence shown here is derived from an EMBL/GenBank/DDBJ whole genome shotgun (WGS) entry which is preliminary data.</text>
</comment>
<proteinExistence type="predicted"/>
<gene>
    <name evidence="1" type="ORF">DPMN_071588</name>
</gene>
<accession>A0A9D3Z7S7</accession>
<evidence type="ECO:0000313" key="2">
    <source>
        <dbReference type="Proteomes" id="UP000828390"/>
    </source>
</evidence>
<dbReference type="Proteomes" id="UP000828390">
    <property type="component" value="Unassembled WGS sequence"/>
</dbReference>
<reference evidence="1" key="2">
    <citation type="submission" date="2020-11" db="EMBL/GenBank/DDBJ databases">
        <authorList>
            <person name="McCartney M.A."/>
            <person name="Auch B."/>
            <person name="Kono T."/>
            <person name="Mallez S."/>
            <person name="Becker A."/>
            <person name="Gohl D.M."/>
            <person name="Silverstein K.A.T."/>
            <person name="Koren S."/>
            <person name="Bechman K.B."/>
            <person name="Herman A."/>
            <person name="Abrahante J.E."/>
            <person name="Garbe J."/>
        </authorList>
    </citation>
    <scope>NUCLEOTIDE SEQUENCE</scope>
    <source>
        <strain evidence="1">Duluth1</strain>
        <tissue evidence="1">Whole animal</tissue>
    </source>
</reference>
<sequence length="66" mass="7588">MMAYEDNGSVEGRRYPVRSMCLGNRSGVRVDSLWRQEAIQAAERARSGKKIFFSFQHSLCRVTLSF</sequence>
<organism evidence="1 2">
    <name type="scientific">Dreissena polymorpha</name>
    <name type="common">Zebra mussel</name>
    <name type="synonym">Mytilus polymorpha</name>
    <dbReference type="NCBI Taxonomy" id="45954"/>
    <lineage>
        <taxon>Eukaryota</taxon>
        <taxon>Metazoa</taxon>
        <taxon>Spiralia</taxon>
        <taxon>Lophotrochozoa</taxon>
        <taxon>Mollusca</taxon>
        <taxon>Bivalvia</taxon>
        <taxon>Autobranchia</taxon>
        <taxon>Heteroconchia</taxon>
        <taxon>Euheterodonta</taxon>
        <taxon>Imparidentia</taxon>
        <taxon>Neoheterodontei</taxon>
        <taxon>Myida</taxon>
        <taxon>Dreissenoidea</taxon>
        <taxon>Dreissenidae</taxon>
        <taxon>Dreissena</taxon>
    </lineage>
</organism>
<dbReference type="EMBL" id="JAIWYP010000014">
    <property type="protein sequence ID" value="KAH3711912.1"/>
    <property type="molecule type" value="Genomic_DNA"/>
</dbReference>
<reference evidence="1" key="1">
    <citation type="journal article" date="2019" name="bioRxiv">
        <title>The Genome of the Zebra Mussel, Dreissena polymorpha: A Resource for Invasive Species Research.</title>
        <authorList>
            <person name="McCartney M.A."/>
            <person name="Auch B."/>
            <person name="Kono T."/>
            <person name="Mallez S."/>
            <person name="Zhang Y."/>
            <person name="Obille A."/>
            <person name="Becker A."/>
            <person name="Abrahante J.E."/>
            <person name="Garbe J."/>
            <person name="Badalamenti J.P."/>
            <person name="Herman A."/>
            <person name="Mangelson H."/>
            <person name="Liachko I."/>
            <person name="Sullivan S."/>
            <person name="Sone E.D."/>
            <person name="Koren S."/>
            <person name="Silverstein K.A.T."/>
            <person name="Beckman K.B."/>
            <person name="Gohl D.M."/>
        </authorList>
    </citation>
    <scope>NUCLEOTIDE SEQUENCE</scope>
    <source>
        <strain evidence="1">Duluth1</strain>
        <tissue evidence="1">Whole animal</tissue>
    </source>
</reference>
<protein>
    <submittedName>
        <fullName evidence="1">Uncharacterized protein</fullName>
    </submittedName>
</protein>
<keyword evidence="2" id="KW-1185">Reference proteome</keyword>
<name>A0A9D3Z7S7_DREPO</name>
<evidence type="ECO:0000313" key="1">
    <source>
        <dbReference type="EMBL" id="KAH3711912.1"/>
    </source>
</evidence>
<dbReference type="AlphaFoldDB" id="A0A9D3Z7S7"/>